<organism evidence="2">
    <name type="scientific">Phytophthora nicotianae</name>
    <name type="common">Potato buckeye rot agent</name>
    <name type="synonym">Phytophthora parasitica</name>
    <dbReference type="NCBI Taxonomy" id="4792"/>
    <lineage>
        <taxon>Eukaryota</taxon>
        <taxon>Sar</taxon>
        <taxon>Stramenopiles</taxon>
        <taxon>Oomycota</taxon>
        <taxon>Peronosporomycetes</taxon>
        <taxon>Peronosporales</taxon>
        <taxon>Peronosporaceae</taxon>
        <taxon>Phytophthora</taxon>
    </lineage>
</organism>
<evidence type="ECO:0000313" key="2">
    <source>
        <dbReference type="EMBL" id="ETL27518.1"/>
    </source>
</evidence>
<feature type="region of interest" description="Disordered" evidence="1">
    <location>
        <begin position="1"/>
        <end position="20"/>
    </location>
</feature>
<protein>
    <submittedName>
        <fullName evidence="2">Uncharacterized protein</fullName>
    </submittedName>
</protein>
<accession>W2I2B5</accession>
<sequence>MTNDSHDHGATSSFERKQHLDGISHQSSTCTYCKKTFEIPAFSRHQNRCKAKKGNNKHCQTLTFCILNDSVFQHILSFLTNQTLTKLQMITGHRYPDCKPQLARYCCKCENDNPVILRGLCRECEATTEGYEPLVSKKVAKERYCVKDILAIPCQDRRSNTLYDRVALENHMLTSCGSKLRWLRVIAKRGIYRKQQETATQRREYERRLFLESLAKGFSSYVESVSWKETNEDKLESAGSRFVVLSGALETRGLRLRVDSYICKEFILWGYGYVSDVVDTMEEMNFLFTHTDYGQLCAQRINALQDEWGGWFRRELMNDVVQKCREKLKAQLCIDFLVESRGIVLPQKWESCRPRFEEVTSLGIEPKLQALYIYSGGKTPPNFANVRTTGPTSIRQLL</sequence>
<reference evidence="2" key="1">
    <citation type="submission" date="2013-11" db="EMBL/GenBank/DDBJ databases">
        <title>The Genome Sequence of Phytophthora parasitica CJ05E6.</title>
        <authorList>
            <consortium name="The Broad Institute Genomics Platform"/>
            <person name="Russ C."/>
            <person name="Tyler B."/>
            <person name="Panabieres F."/>
            <person name="Shan W."/>
            <person name="Tripathy S."/>
            <person name="Grunwald N."/>
            <person name="Machado M."/>
            <person name="Johnson C.S."/>
            <person name="Arredondo F."/>
            <person name="Hong C."/>
            <person name="Coffey M."/>
            <person name="Young S.K."/>
            <person name="Zeng Q."/>
            <person name="Gargeya S."/>
            <person name="Fitzgerald M."/>
            <person name="Abouelleil A."/>
            <person name="Alvarado L."/>
            <person name="Chapman S.B."/>
            <person name="Gainer-Dewar J."/>
            <person name="Goldberg J."/>
            <person name="Griggs A."/>
            <person name="Gujja S."/>
            <person name="Hansen M."/>
            <person name="Howarth C."/>
            <person name="Imamovic A."/>
            <person name="Ireland A."/>
            <person name="Larimer J."/>
            <person name="McCowan C."/>
            <person name="Murphy C."/>
            <person name="Pearson M."/>
            <person name="Poon T.W."/>
            <person name="Priest M."/>
            <person name="Roberts A."/>
            <person name="Saif S."/>
            <person name="Shea T."/>
            <person name="Sykes S."/>
            <person name="Wortman J."/>
            <person name="Nusbaum C."/>
            <person name="Birren B."/>
        </authorList>
    </citation>
    <scope>NUCLEOTIDE SEQUENCE [LARGE SCALE GENOMIC DNA]</scope>
    <source>
        <strain evidence="2">CJ05E6</strain>
    </source>
</reference>
<dbReference type="AlphaFoldDB" id="W2I2B5"/>
<name>W2I2B5_PHYNI</name>
<evidence type="ECO:0000256" key="1">
    <source>
        <dbReference type="SAM" id="MobiDB-lite"/>
    </source>
</evidence>
<dbReference type="EMBL" id="KI675921">
    <property type="protein sequence ID" value="ETL27518.1"/>
    <property type="molecule type" value="Genomic_DNA"/>
</dbReference>
<gene>
    <name evidence="2" type="ORF">L916_18940</name>
</gene>
<dbReference type="VEuPathDB" id="FungiDB:PPTG_17487"/>
<dbReference type="Proteomes" id="UP000053864">
    <property type="component" value="Unassembled WGS sequence"/>
</dbReference>
<proteinExistence type="predicted"/>